<dbReference type="GO" id="GO:0005886">
    <property type="term" value="C:plasma membrane"/>
    <property type="evidence" value="ECO:0007669"/>
    <property type="project" value="UniProtKB-SubCell"/>
</dbReference>
<feature type="transmembrane region" description="Helical" evidence="8">
    <location>
        <begin position="303"/>
        <end position="322"/>
    </location>
</feature>
<evidence type="ECO:0000256" key="2">
    <source>
        <dbReference type="ARBA" id="ARBA00022475"/>
    </source>
</evidence>
<feature type="transmembrane region" description="Helical" evidence="8">
    <location>
        <begin position="404"/>
        <end position="426"/>
    </location>
</feature>
<dbReference type="STRING" id="308853.SAMN05421752_107213"/>
<feature type="compositionally biased region" description="Acidic residues" evidence="7">
    <location>
        <begin position="512"/>
        <end position="527"/>
    </location>
</feature>
<feature type="transmembrane region" description="Helical" evidence="8">
    <location>
        <begin position="222"/>
        <end position="241"/>
    </location>
</feature>
<comment type="subcellular location">
    <subcellularLocation>
        <location evidence="1">Cell membrane</location>
        <topology evidence="1">Multi-pass membrane protein</topology>
    </subcellularLocation>
</comment>
<dbReference type="InterPro" id="IPR001750">
    <property type="entry name" value="ND/Mrp_TM"/>
</dbReference>
<keyword evidence="3 8" id="KW-0812">Transmembrane</keyword>
<feature type="transmembrane region" description="Helical" evidence="8">
    <location>
        <begin position="438"/>
        <end position="464"/>
    </location>
</feature>
<evidence type="ECO:0000259" key="9">
    <source>
        <dbReference type="Pfam" id="PF00361"/>
    </source>
</evidence>
<feature type="transmembrane region" description="Helical" evidence="8">
    <location>
        <begin position="36"/>
        <end position="64"/>
    </location>
</feature>
<sequence>MVADIRPLAAVLVSAVAIVLIIASHRRPNLREGWSVVAALAKFGIIVSMLPAVIGGTVFEWSLYESTGIQFLEGIDFALRADPLGIFFALLASFLWIFTSFYATGYMRGLDEHAQTRFFASFAASLSTAVGIAFAANLVTIFVFYELLSLVTYPLVAHNEDDEARIAGRKYLTYTFFGGGVFLLAGTAMVYWLTSLVEGGPTLAFEAGGMEALAAAAQAEPVYAQAAFFLLIAGFGVKAALMPLHSWLADAMVAPTPVSGLLHAVAVVKSGAFGVARVILEVYGPGLIRDLPLDVPGIGEIGLNIPVAIVAAFTLTAASIIAMRKDHLKRRLAYSTTAQLSYIVLGLSMLHPYAIVGALFHIPAHAFAKLTLFFCAGAIHVETHTDYISEMAGIGKRMPLTMTAFTIGAAGMAGLPPIAGFVSKFYMLIGAGDVGGSYWLFAAALLLSAVLNIGYLWPVVYTAFFESEDRHDAKPLLEFPRGGVVQSYGDGSDDDHVATDGGERANGTEPTDTTETEDTVVDEEFEYAVDKYPSDHTGPDDVATDDQGDRVSSVNHHGDHDDHLTGGPPAAGWQRHSPFTESTWLMLAPIAVIATGAVVLGIGPDYAVFLELAIQIVEDVFGMPFEELSTVPFDELMTEVTE</sequence>
<evidence type="ECO:0000256" key="5">
    <source>
        <dbReference type="ARBA" id="ARBA00023002"/>
    </source>
</evidence>
<dbReference type="PANTHER" id="PTHR42682:SF4">
    <property type="entry name" value="NADH-UBIQUINONE_PLASTOQUINONE"/>
    <property type="match status" value="1"/>
</dbReference>
<evidence type="ECO:0000256" key="1">
    <source>
        <dbReference type="ARBA" id="ARBA00004651"/>
    </source>
</evidence>
<dbReference type="PRINTS" id="PR01434">
    <property type="entry name" value="NADHDHGNASE5"/>
</dbReference>
<name>A0A1N7FNX1_9EURY</name>
<proteinExistence type="predicted"/>
<evidence type="ECO:0000256" key="4">
    <source>
        <dbReference type="ARBA" id="ARBA00022989"/>
    </source>
</evidence>
<dbReference type="PANTHER" id="PTHR42682">
    <property type="entry name" value="HYDROGENASE-4 COMPONENT F"/>
    <property type="match status" value="1"/>
</dbReference>
<evidence type="ECO:0000313" key="11">
    <source>
        <dbReference type="Proteomes" id="UP000185936"/>
    </source>
</evidence>
<feature type="transmembrane region" description="Helical" evidence="8">
    <location>
        <begin position="118"/>
        <end position="136"/>
    </location>
</feature>
<dbReference type="AlphaFoldDB" id="A0A1N7FNX1"/>
<feature type="domain" description="NADH:quinone oxidoreductase/Mrp antiporter transmembrane" evidence="9">
    <location>
        <begin position="135"/>
        <end position="443"/>
    </location>
</feature>
<keyword evidence="11" id="KW-1185">Reference proteome</keyword>
<evidence type="ECO:0000256" key="3">
    <source>
        <dbReference type="ARBA" id="ARBA00022692"/>
    </source>
</evidence>
<feature type="transmembrane region" description="Helical" evidence="8">
    <location>
        <begin position="84"/>
        <end position="106"/>
    </location>
</feature>
<organism evidence="10 11">
    <name type="scientific">Natronorubrum thiooxidans</name>
    <dbReference type="NCBI Taxonomy" id="308853"/>
    <lineage>
        <taxon>Archaea</taxon>
        <taxon>Methanobacteriati</taxon>
        <taxon>Methanobacteriota</taxon>
        <taxon>Stenosarchaea group</taxon>
        <taxon>Halobacteria</taxon>
        <taxon>Halobacteriales</taxon>
        <taxon>Natrialbaceae</taxon>
        <taxon>Natronorubrum</taxon>
    </lineage>
</organism>
<dbReference type="Pfam" id="PF00361">
    <property type="entry name" value="Proton_antipo_M"/>
    <property type="match status" value="1"/>
</dbReference>
<feature type="transmembrane region" description="Helical" evidence="8">
    <location>
        <begin position="171"/>
        <end position="193"/>
    </location>
</feature>
<keyword evidence="4 8" id="KW-1133">Transmembrane helix</keyword>
<keyword evidence="5" id="KW-0560">Oxidoreductase</keyword>
<feature type="compositionally biased region" description="Basic and acidic residues" evidence="7">
    <location>
        <begin position="494"/>
        <end position="503"/>
    </location>
</feature>
<feature type="transmembrane region" description="Helical" evidence="8">
    <location>
        <begin position="6"/>
        <end position="24"/>
    </location>
</feature>
<gene>
    <name evidence="10" type="ORF">SAMN05421752_107213</name>
</gene>
<feature type="compositionally biased region" description="Basic and acidic residues" evidence="7">
    <location>
        <begin position="528"/>
        <end position="539"/>
    </location>
</feature>
<evidence type="ECO:0000256" key="8">
    <source>
        <dbReference type="SAM" id="Phobius"/>
    </source>
</evidence>
<feature type="transmembrane region" description="Helical" evidence="8">
    <location>
        <begin position="261"/>
        <end position="283"/>
    </location>
</feature>
<dbReference type="InterPro" id="IPR052175">
    <property type="entry name" value="ComplexI-like_HydComp"/>
</dbReference>
<keyword evidence="6 8" id="KW-0472">Membrane</keyword>
<keyword evidence="2" id="KW-1003">Cell membrane</keyword>
<feature type="transmembrane region" description="Helical" evidence="8">
    <location>
        <begin position="142"/>
        <end position="159"/>
    </location>
</feature>
<dbReference type="EMBL" id="FTNR01000007">
    <property type="protein sequence ID" value="SIS02049.1"/>
    <property type="molecule type" value="Genomic_DNA"/>
</dbReference>
<evidence type="ECO:0000256" key="7">
    <source>
        <dbReference type="SAM" id="MobiDB-lite"/>
    </source>
</evidence>
<dbReference type="GO" id="GO:0016491">
    <property type="term" value="F:oxidoreductase activity"/>
    <property type="evidence" value="ECO:0007669"/>
    <property type="project" value="UniProtKB-KW"/>
</dbReference>
<evidence type="ECO:0000256" key="6">
    <source>
        <dbReference type="ARBA" id="ARBA00023136"/>
    </source>
</evidence>
<dbReference type="RefSeq" id="WP_076609384.1">
    <property type="nucleotide sequence ID" value="NZ_FTNR01000007.1"/>
</dbReference>
<evidence type="ECO:0000313" key="10">
    <source>
        <dbReference type="EMBL" id="SIS02049.1"/>
    </source>
</evidence>
<dbReference type="NCBIfam" id="NF005561">
    <property type="entry name" value="PRK07234.1-1"/>
    <property type="match status" value="1"/>
</dbReference>
<protein>
    <submittedName>
        <fullName evidence="10">Multisubunit sodium/proton antiporter, MrpD subunit</fullName>
    </submittedName>
</protein>
<dbReference type="OrthoDB" id="371891at2157"/>
<dbReference type="Proteomes" id="UP000185936">
    <property type="component" value="Unassembled WGS sequence"/>
</dbReference>
<feature type="transmembrane region" description="Helical" evidence="8">
    <location>
        <begin position="342"/>
        <end position="360"/>
    </location>
</feature>
<reference evidence="11" key="1">
    <citation type="submission" date="2017-01" db="EMBL/GenBank/DDBJ databases">
        <authorList>
            <person name="Varghese N."/>
            <person name="Submissions S."/>
        </authorList>
    </citation>
    <scope>NUCLEOTIDE SEQUENCE [LARGE SCALE GENOMIC DNA]</scope>
    <source>
        <strain evidence="11">type strain: HArc-</strain>
    </source>
</reference>
<feature type="region of interest" description="Disordered" evidence="7">
    <location>
        <begin position="488"/>
        <end position="575"/>
    </location>
</feature>
<accession>A0A1N7FNX1</accession>